<dbReference type="Gene3D" id="2.30.40.10">
    <property type="entry name" value="Urease, subunit C, domain 1"/>
    <property type="match status" value="1"/>
</dbReference>
<dbReference type="SUPFAM" id="SSF51338">
    <property type="entry name" value="Composite domain of metallo-dependent hydrolases"/>
    <property type="match status" value="1"/>
</dbReference>
<dbReference type="EMBL" id="JAATJN010000001">
    <property type="protein sequence ID" value="NJC58667.1"/>
    <property type="molecule type" value="Genomic_DNA"/>
</dbReference>
<proteinExistence type="predicted"/>
<feature type="domain" description="Amidohydrolase 3" evidence="1">
    <location>
        <begin position="72"/>
        <end position="580"/>
    </location>
</feature>
<sequence>MHRSTGNDILRSAFDAPRLTFDKEVGRNMNLDVLDVSIFDGHSVLPANRISIRDGIITEIGTGEAAEPAATTITATGKLITPGFVDAHVHTTFGGQESLACDVSGAEDLDAVLEVIREYLAATGHTASAATDHPVSAAADRPAPAENRAWVTGGGWSMADFPGGAPSAAVLDELSPDRPIILLSADHHSAWVNSAAMNLAGLDASTPTPRGGVIERGEDGTPTGCLHESAMDLVTATLPAATDSAIRAGLLAGQNYLHRLGVTAWMDAIVGDYSGHRSPYDAYVQSHDAGDLTAEVVGSLWWPRDVEDIDAQVAVLLEKRRTKGDFRTTSVKFMLDGIVESRTAAMSTEYSCACGGFGTSYFTREHLHRAFAALDAAGFDIHCHAIGDAAVKAALDAFDAIGTGRACDRRHHIAHVQVVDPVDVPRFAELGITANLQALWACHDQQMIDLNVPCLGAERTGWLYPFKSFAEAGTHLAMGSDWPVSTADPWEAIHVAVNRCHPDAGDPAPLLPEQAIDLSTALRAYTSGSAHLLRSEINGRLCTGAVANLALASENPFELDPRGLVEVQNELTIAGGRIVFDAAAAERQS</sequence>
<dbReference type="Pfam" id="PF07969">
    <property type="entry name" value="Amidohydro_3"/>
    <property type="match status" value="1"/>
</dbReference>
<evidence type="ECO:0000313" key="2">
    <source>
        <dbReference type="EMBL" id="NJC58667.1"/>
    </source>
</evidence>
<dbReference type="InterPro" id="IPR011059">
    <property type="entry name" value="Metal-dep_hydrolase_composite"/>
</dbReference>
<protein>
    <recommendedName>
        <fullName evidence="1">Amidohydrolase 3 domain-containing protein</fullName>
    </recommendedName>
</protein>
<dbReference type="InterPro" id="IPR032466">
    <property type="entry name" value="Metal_Hydrolase"/>
</dbReference>
<dbReference type="AlphaFoldDB" id="A0A846SD55"/>
<name>A0A846SD55_9MICO</name>
<organism evidence="2 3">
    <name type="scientific">Brevibacterium marinum</name>
    <dbReference type="NCBI Taxonomy" id="418643"/>
    <lineage>
        <taxon>Bacteria</taxon>
        <taxon>Bacillati</taxon>
        <taxon>Actinomycetota</taxon>
        <taxon>Actinomycetes</taxon>
        <taxon>Micrococcales</taxon>
        <taxon>Brevibacteriaceae</taxon>
        <taxon>Brevibacterium</taxon>
    </lineage>
</organism>
<reference evidence="2 3" key="1">
    <citation type="submission" date="2020-03" db="EMBL/GenBank/DDBJ databases">
        <title>Sequencing the genomes of 1000 actinobacteria strains.</title>
        <authorList>
            <person name="Klenk H.-P."/>
        </authorList>
    </citation>
    <scope>NUCLEOTIDE SEQUENCE [LARGE SCALE GENOMIC DNA]</scope>
    <source>
        <strain evidence="2 3">DSM 18964</strain>
    </source>
</reference>
<dbReference type="PANTHER" id="PTHR22642">
    <property type="entry name" value="IMIDAZOLONEPROPIONASE"/>
    <property type="match status" value="1"/>
</dbReference>
<dbReference type="SUPFAM" id="SSF51556">
    <property type="entry name" value="Metallo-dependent hydrolases"/>
    <property type="match status" value="1"/>
</dbReference>
<evidence type="ECO:0000259" key="1">
    <source>
        <dbReference type="Pfam" id="PF07969"/>
    </source>
</evidence>
<dbReference type="Proteomes" id="UP000576792">
    <property type="component" value="Unassembled WGS sequence"/>
</dbReference>
<dbReference type="CDD" id="cd01300">
    <property type="entry name" value="YtcJ_like"/>
    <property type="match status" value="1"/>
</dbReference>
<evidence type="ECO:0000313" key="3">
    <source>
        <dbReference type="Proteomes" id="UP000576792"/>
    </source>
</evidence>
<accession>A0A846SD55</accession>
<dbReference type="Gene3D" id="3.10.310.70">
    <property type="match status" value="1"/>
</dbReference>
<dbReference type="PANTHER" id="PTHR22642:SF2">
    <property type="entry name" value="PROTEIN LONG AFTER FAR-RED 3"/>
    <property type="match status" value="1"/>
</dbReference>
<gene>
    <name evidence="2" type="ORF">BKA07_003702</name>
</gene>
<dbReference type="GO" id="GO:0016810">
    <property type="term" value="F:hydrolase activity, acting on carbon-nitrogen (but not peptide) bonds"/>
    <property type="evidence" value="ECO:0007669"/>
    <property type="project" value="InterPro"/>
</dbReference>
<comment type="caution">
    <text evidence="2">The sequence shown here is derived from an EMBL/GenBank/DDBJ whole genome shotgun (WGS) entry which is preliminary data.</text>
</comment>
<dbReference type="RefSeq" id="WP_342449126.1">
    <property type="nucleotide sequence ID" value="NZ_BAAAPQ010000020.1"/>
</dbReference>
<dbReference type="InterPro" id="IPR013108">
    <property type="entry name" value="Amidohydro_3"/>
</dbReference>
<dbReference type="InterPro" id="IPR033932">
    <property type="entry name" value="YtcJ-like"/>
</dbReference>
<dbReference type="Gene3D" id="3.20.20.140">
    <property type="entry name" value="Metal-dependent hydrolases"/>
    <property type="match status" value="1"/>
</dbReference>
<keyword evidence="3" id="KW-1185">Reference proteome</keyword>